<evidence type="ECO:0000313" key="2">
    <source>
        <dbReference type="Proteomes" id="UP000076798"/>
    </source>
</evidence>
<sequence length="355" mass="40444">MKKLREDCRSFEPRPVRALSPLKPERLCRFPSIDWSVGACILLLSTSTASFFVRKGALMSNSTFLVIKRSRRGCIDACPLELYREIFLFVYWSSMSDPSRPFEWLTLLSVSSCQQWQSIALDIKELWDTIDVQLPQKLQITFGKRCAPRAPHLIAGGLRWRNDARWSDSPMPTFAKEVKSSAGSMHLTIPILEAPDQLFPAKAFFDDTPVDLASLTLTTFDTSKEPTRRDLECSIRTMGFVTGYIPSKYPKVTNLSQTFHSHAENLPLVVLKALFKTWSRLPLGKLTIRNFCITGRVEEEELGEEAEEEHKPPTFLTLKTLEIWGRDEKLMREVVGGWELPVLEILMINGQLASM</sequence>
<protein>
    <recommendedName>
        <fullName evidence="3">F-box domain-containing protein</fullName>
    </recommendedName>
</protein>
<evidence type="ECO:0008006" key="3">
    <source>
        <dbReference type="Google" id="ProtNLM"/>
    </source>
</evidence>
<name>A0A165WKG9_9AGAM</name>
<reference evidence="1 2" key="1">
    <citation type="journal article" date="2016" name="Mol. Biol. Evol.">
        <title>Comparative Genomics of Early-Diverging Mushroom-Forming Fungi Provides Insights into the Origins of Lignocellulose Decay Capabilities.</title>
        <authorList>
            <person name="Nagy L.G."/>
            <person name="Riley R."/>
            <person name="Tritt A."/>
            <person name="Adam C."/>
            <person name="Daum C."/>
            <person name="Floudas D."/>
            <person name="Sun H."/>
            <person name="Yadav J.S."/>
            <person name="Pangilinan J."/>
            <person name="Larsson K.H."/>
            <person name="Matsuura K."/>
            <person name="Barry K."/>
            <person name="Labutti K."/>
            <person name="Kuo R."/>
            <person name="Ohm R.A."/>
            <person name="Bhattacharya S.S."/>
            <person name="Shirouzu T."/>
            <person name="Yoshinaga Y."/>
            <person name="Martin F.M."/>
            <person name="Grigoriev I.V."/>
            <person name="Hibbett D.S."/>
        </authorList>
    </citation>
    <scope>NUCLEOTIDE SEQUENCE [LARGE SCALE GENOMIC DNA]</scope>
    <source>
        <strain evidence="1 2">HHB10207 ss-3</strain>
    </source>
</reference>
<evidence type="ECO:0000313" key="1">
    <source>
        <dbReference type="EMBL" id="KZT31266.1"/>
    </source>
</evidence>
<dbReference type="Proteomes" id="UP000076798">
    <property type="component" value="Unassembled WGS sequence"/>
</dbReference>
<proteinExistence type="predicted"/>
<gene>
    <name evidence="1" type="ORF">SISSUDRAFT_1038561</name>
</gene>
<dbReference type="AlphaFoldDB" id="A0A165WKG9"/>
<keyword evidence="2" id="KW-1185">Reference proteome</keyword>
<dbReference type="EMBL" id="KV428691">
    <property type="protein sequence ID" value="KZT31266.1"/>
    <property type="molecule type" value="Genomic_DNA"/>
</dbReference>
<organism evidence="1 2">
    <name type="scientific">Sistotremastrum suecicum HHB10207 ss-3</name>
    <dbReference type="NCBI Taxonomy" id="1314776"/>
    <lineage>
        <taxon>Eukaryota</taxon>
        <taxon>Fungi</taxon>
        <taxon>Dikarya</taxon>
        <taxon>Basidiomycota</taxon>
        <taxon>Agaricomycotina</taxon>
        <taxon>Agaricomycetes</taxon>
        <taxon>Sistotremastrales</taxon>
        <taxon>Sistotremastraceae</taxon>
        <taxon>Sistotremastrum</taxon>
    </lineage>
</organism>
<accession>A0A165WKG9</accession>